<dbReference type="EMBL" id="JBAWTH010000005">
    <property type="protein sequence ID" value="KAL2291870.1"/>
    <property type="molecule type" value="Genomic_DNA"/>
</dbReference>
<keyword evidence="5" id="KW-0274">FAD</keyword>
<keyword evidence="4 5" id="KW-0642">Proline metabolism</keyword>
<gene>
    <name evidence="7" type="ORF">FJTKL_12036</name>
</gene>
<evidence type="ECO:0000256" key="3">
    <source>
        <dbReference type="ARBA" id="ARBA00023002"/>
    </source>
</evidence>
<dbReference type="InterPro" id="IPR029041">
    <property type="entry name" value="FAD-linked_oxidoreductase-like"/>
</dbReference>
<reference evidence="7 8" key="1">
    <citation type="submission" date="2024-03" db="EMBL/GenBank/DDBJ databases">
        <title>A high-quality draft genome sequence of Diaporthe vaccinii, a causative agent of upright dieback and viscid rot disease in cranberry plants.</title>
        <authorList>
            <person name="Sarrasin M."/>
            <person name="Lang B.F."/>
            <person name="Burger G."/>
        </authorList>
    </citation>
    <scope>NUCLEOTIDE SEQUENCE [LARGE SCALE GENOMIC DNA]</scope>
    <source>
        <strain evidence="7 8">IS7</strain>
    </source>
</reference>
<evidence type="ECO:0000256" key="2">
    <source>
        <dbReference type="ARBA" id="ARBA00012695"/>
    </source>
</evidence>
<dbReference type="EC" id="1.5.5.2" evidence="2 5"/>
<dbReference type="PANTHER" id="PTHR13914">
    <property type="entry name" value="PROLINE OXIDASE"/>
    <property type="match status" value="1"/>
</dbReference>
<dbReference type="SUPFAM" id="SSF51730">
    <property type="entry name" value="FAD-linked oxidoreductase"/>
    <property type="match status" value="1"/>
</dbReference>
<comment type="caution">
    <text evidence="7">The sequence shown here is derived from an EMBL/GenBank/DDBJ whole genome shotgun (WGS) entry which is preliminary data.</text>
</comment>
<comment type="cofactor">
    <cofactor evidence="5">
        <name>FAD</name>
        <dbReference type="ChEBI" id="CHEBI:57692"/>
    </cofactor>
</comment>
<evidence type="ECO:0000313" key="7">
    <source>
        <dbReference type="EMBL" id="KAL2291870.1"/>
    </source>
</evidence>
<sequence length="490" mass="53987">MKAFFKVAISPAGRGLLLRPCMLTNNPGYPLCARLHSSRSTAVRQVAINQQLDDSTDNKAHAFRQRYPLSILSTRDLLRSLLISTISSNSFLLTPALHTLSFLCKPFGGRLLDVDRNPVLRKILKTTFYDQFCAGENLTETKLCAQKLKDLGFGGIILTYGKESLHDDDAKTTYIPGESSATNTAAAKQEVGSDPQIGNWKVGIMETIDSVGSGDYIAFKLTGAGRAVTAALAAHKTLPSQMLEVLDALCIECKNRNISMIVDAESQDYQVSIDKVTLELMRKFNQDGNAVIYNTYQAYLKKTTRNVMDHLIEASRGGFTLGLKVVRGAYILSEQRSFIHDTKEDTDTSYNSIAQGAIKRQLGDVGLPGPDSVAFPSVKLLLCSHNKESLSDALRLHQDRVKNGLPTTPVAFAQLHGMSDAVSFSLLQHKTKGLPRPTVIKCSTWGTLGECLAYLLRRAVENKSAVMRTTDEHRALKRECWRRLQTTITG</sequence>
<accession>A0ABR4FAY7</accession>
<keyword evidence="5" id="KW-0285">Flavoprotein</keyword>
<evidence type="ECO:0000259" key="6">
    <source>
        <dbReference type="Pfam" id="PF01619"/>
    </source>
</evidence>
<dbReference type="InterPro" id="IPR002872">
    <property type="entry name" value="Proline_DH_dom"/>
</dbReference>
<dbReference type="Gene3D" id="3.20.20.220">
    <property type="match status" value="1"/>
</dbReference>
<keyword evidence="8" id="KW-1185">Reference proteome</keyword>
<dbReference type="PANTHER" id="PTHR13914:SF0">
    <property type="entry name" value="PROLINE DEHYDROGENASE 1, MITOCHONDRIAL"/>
    <property type="match status" value="1"/>
</dbReference>
<proteinExistence type="inferred from homology"/>
<feature type="domain" description="Proline dehydrogenase" evidence="6">
    <location>
        <begin position="146"/>
        <end position="467"/>
    </location>
</feature>
<comment type="similarity">
    <text evidence="1 5">Belongs to the proline oxidase family.</text>
</comment>
<comment type="catalytic activity">
    <reaction evidence="5">
        <text>L-proline + a quinone = (S)-1-pyrroline-5-carboxylate + a quinol + H(+)</text>
        <dbReference type="Rhea" id="RHEA:23784"/>
        <dbReference type="ChEBI" id="CHEBI:15378"/>
        <dbReference type="ChEBI" id="CHEBI:17388"/>
        <dbReference type="ChEBI" id="CHEBI:24646"/>
        <dbReference type="ChEBI" id="CHEBI:60039"/>
        <dbReference type="ChEBI" id="CHEBI:132124"/>
        <dbReference type="EC" id="1.5.5.2"/>
    </reaction>
</comment>
<evidence type="ECO:0000256" key="1">
    <source>
        <dbReference type="ARBA" id="ARBA00005869"/>
    </source>
</evidence>
<dbReference type="InterPro" id="IPR015659">
    <property type="entry name" value="Proline_oxidase"/>
</dbReference>
<evidence type="ECO:0000256" key="4">
    <source>
        <dbReference type="ARBA" id="ARBA00023062"/>
    </source>
</evidence>
<dbReference type="Pfam" id="PF01619">
    <property type="entry name" value="Pro_dh"/>
    <property type="match status" value="1"/>
</dbReference>
<comment type="function">
    <text evidence="5">Converts proline to delta-1-pyrroline-5-carboxylate.</text>
</comment>
<evidence type="ECO:0000313" key="8">
    <source>
        <dbReference type="Proteomes" id="UP001600888"/>
    </source>
</evidence>
<organism evidence="7 8">
    <name type="scientific">Diaporthe vaccinii</name>
    <dbReference type="NCBI Taxonomy" id="105482"/>
    <lineage>
        <taxon>Eukaryota</taxon>
        <taxon>Fungi</taxon>
        <taxon>Dikarya</taxon>
        <taxon>Ascomycota</taxon>
        <taxon>Pezizomycotina</taxon>
        <taxon>Sordariomycetes</taxon>
        <taxon>Sordariomycetidae</taxon>
        <taxon>Diaporthales</taxon>
        <taxon>Diaporthaceae</taxon>
        <taxon>Diaporthe</taxon>
        <taxon>Diaporthe eres species complex</taxon>
    </lineage>
</organism>
<name>A0ABR4FAY7_9PEZI</name>
<evidence type="ECO:0000256" key="5">
    <source>
        <dbReference type="RuleBase" id="RU364054"/>
    </source>
</evidence>
<protein>
    <recommendedName>
        <fullName evidence="2 5">Proline dehydrogenase</fullName>
        <ecNumber evidence="2 5">1.5.5.2</ecNumber>
    </recommendedName>
</protein>
<dbReference type="Proteomes" id="UP001600888">
    <property type="component" value="Unassembled WGS sequence"/>
</dbReference>
<keyword evidence="3 5" id="KW-0560">Oxidoreductase</keyword>